<dbReference type="Proteomes" id="UP001152799">
    <property type="component" value="Chromosome 8"/>
</dbReference>
<protein>
    <recommendedName>
        <fullName evidence="8">Aspartate aminotransferase</fullName>
        <ecNumber evidence="8">2.6.1.1</ecNumber>
    </recommendedName>
</protein>
<comment type="catalytic activity">
    <reaction evidence="7 8">
        <text>L-aspartate + 2-oxoglutarate = oxaloacetate + L-glutamate</text>
        <dbReference type="Rhea" id="RHEA:21824"/>
        <dbReference type="ChEBI" id="CHEBI:16452"/>
        <dbReference type="ChEBI" id="CHEBI:16810"/>
        <dbReference type="ChEBI" id="CHEBI:29985"/>
        <dbReference type="ChEBI" id="CHEBI:29991"/>
        <dbReference type="EC" id="2.6.1.1"/>
    </reaction>
</comment>
<dbReference type="GO" id="GO:0005739">
    <property type="term" value="C:mitochondrion"/>
    <property type="evidence" value="ECO:0007669"/>
    <property type="project" value="TreeGrafter"/>
</dbReference>
<comment type="similarity">
    <text evidence="2">Belongs to the class-I pyridoxal-phosphate-dependent aminotransferase family.</text>
</comment>
<gene>
    <name evidence="10" type="ORF">CEUTPL_LOCUS12608</name>
</gene>
<comment type="miscellaneous">
    <text evidence="8">In eukaryotes there are cytoplasmic, mitochondrial and chloroplastic isozymes.</text>
</comment>
<keyword evidence="6" id="KW-0663">Pyridoxal phosphate</keyword>
<dbReference type="GO" id="GO:0030170">
    <property type="term" value="F:pyridoxal phosphate binding"/>
    <property type="evidence" value="ECO:0007669"/>
    <property type="project" value="InterPro"/>
</dbReference>
<evidence type="ECO:0000313" key="11">
    <source>
        <dbReference type="Proteomes" id="UP001152799"/>
    </source>
</evidence>
<dbReference type="PANTHER" id="PTHR11879">
    <property type="entry name" value="ASPARTATE AMINOTRANSFERASE"/>
    <property type="match status" value="1"/>
</dbReference>
<dbReference type="NCBIfam" id="NF006719">
    <property type="entry name" value="PRK09257.1"/>
    <property type="match status" value="1"/>
</dbReference>
<dbReference type="AlphaFoldDB" id="A0A9N9QRP1"/>
<accession>A0A9N9QRP1</accession>
<dbReference type="EC" id="2.6.1.1" evidence="8"/>
<dbReference type="EMBL" id="OU892284">
    <property type="protein sequence ID" value="CAG9772188.1"/>
    <property type="molecule type" value="Genomic_DNA"/>
</dbReference>
<evidence type="ECO:0000256" key="2">
    <source>
        <dbReference type="ARBA" id="ARBA00007441"/>
    </source>
</evidence>
<evidence type="ECO:0000256" key="4">
    <source>
        <dbReference type="ARBA" id="ARBA00022576"/>
    </source>
</evidence>
<sequence>MSVLKKSLNLVKIISVTRNGFIVVHQRSQSAWAGIEAAPPDPIFGVTSAFRADKDSKKVLLGVGAYRDDAGKPWVLPCVRKAEEMIQSKQYNHEYAVQSGVAEFAKLAAELAFGKDACILQHGLNLTVQSLSGTGALRLAGDFISKFYTHSKVIYVPTPTWAVHNVLFKISGLDLKHYTYYDPKTIGLDFCGMCESIRNMPERAIILFHARAHNPTGIDPSMEQWEEISNLCKERKLFVLFDMAYQGFASGDLDSDAGAVRKFVDDGQQVALCQSFSKNMGLYGERIGACTLIAQSKEEQAKLKSQMNFLIRHMYSNPPLYGARVAMHVMGDPELRCQWLEDIKTMSARIKTARQQLVDGLKKAGSQKDWAHILNQIGMFSFTGLTKEQVLKMTKEHHVYLTMNGRISVASLGSNNVEYVANAMHAVTK</sequence>
<dbReference type="InterPro" id="IPR015424">
    <property type="entry name" value="PyrdxlP-dep_Trfase"/>
</dbReference>
<comment type="cofactor">
    <cofactor evidence="1">
        <name>pyridoxal 5'-phosphate</name>
        <dbReference type="ChEBI" id="CHEBI:597326"/>
    </cofactor>
</comment>
<dbReference type="PROSITE" id="PS00105">
    <property type="entry name" value="AA_TRANSFER_CLASS_1"/>
    <property type="match status" value="1"/>
</dbReference>
<dbReference type="OrthoDB" id="6747014at2759"/>
<proteinExistence type="inferred from homology"/>
<name>A0A9N9QRP1_9CUCU</name>
<dbReference type="Gene3D" id="3.40.640.10">
    <property type="entry name" value="Type I PLP-dependent aspartate aminotransferase-like (Major domain)"/>
    <property type="match status" value="1"/>
</dbReference>
<evidence type="ECO:0000256" key="1">
    <source>
        <dbReference type="ARBA" id="ARBA00001933"/>
    </source>
</evidence>
<dbReference type="Gene3D" id="3.90.1150.10">
    <property type="entry name" value="Aspartate Aminotransferase, domain 1"/>
    <property type="match status" value="1"/>
</dbReference>
<dbReference type="PANTHER" id="PTHR11879:SF22">
    <property type="entry name" value="ASPARTATE AMINOTRANSFERASE, MITOCHONDRIAL"/>
    <property type="match status" value="1"/>
</dbReference>
<dbReference type="FunFam" id="3.40.640.10:FF:000066">
    <property type="entry name" value="Aspartate aminotransferase"/>
    <property type="match status" value="1"/>
</dbReference>
<evidence type="ECO:0000256" key="7">
    <source>
        <dbReference type="ARBA" id="ARBA00049185"/>
    </source>
</evidence>
<feature type="domain" description="Aminotransferase class I/classII large" evidence="9">
    <location>
        <begin position="57"/>
        <end position="423"/>
    </location>
</feature>
<reference evidence="10" key="1">
    <citation type="submission" date="2022-01" db="EMBL/GenBank/DDBJ databases">
        <authorList>
            <person name="King R."/>
        </authorList>
    </citation>
    <scope>NUCLEOTIDE SEQUENCE</scope>
</reference>
<evidence type="ECO:0000256" key="5">
    <source>
        <dbReference type="ARBA" id="ARBA00022679"/>
    </source>
</evidence>
<organism evidence="10 11">
    <name type="scientific">Ceutorhynchus assimilis</name>
    <name type="common">cabbage seed weevil</name>
    <dbReference type="NCBI Taxonomy" id="467358"/>
    <lineage>
        <taxon>Eukaryota</taxon>
        <taxon>Metazoa</taxon>
        <taxon>Ecdysozoa</taxon>
        <taxon>Arthropoda</taxon>
        <taxon>Hexapoda</taxon>
        <taxon>Insecta</taxon>
        <taxon>Pterygota</taxon>
        <taxon>Neoptera</taxon>
        <taxon>Endopterygota</taxon>
        <taxon>Coleoptera</taxon>
        <taxon>Polyphaga</taxon>
        <taxon>Cucujiformia</taxon>
        <taxon>Curculionidae</taxon>
        <taxon>Ceutorhynchinae</taxon>
        <taxon>Ceutorhynchus</taxon>
    </lineage>
</organism>
<comment type="subunit">
    <text evidence="3 8">Homodimer.</text>
</comment>
<evidence type="ECO:0000313" key="10">
    <source>
        <dbReference type="EMBL" id="CAG9772188.1"/>
    </source>
</evidence>
<keyword evidence="5 8" id="KW-0808">Transferase</keyword>
<dbReference type="FunFam" id="3.90.1150.10:FF:000001">
    <property type="entry name" value="Aspartate aminotransferase"/>
    <property type="match status" value="1"/>
</dbReference>
<dbReference type="SUPFAM" id="SSF53383">
    <property type="entry name" value="PLP-dependent transferases"/>
    <property type="match status" value="1"/>
</dbReference>
<dbReference type="GO" id="GO:0004069">
    <property type="term" value="F:L-aspartate:2-oxoglutarate aminotransferase activity"/>
    <property type="evidence" value="ECO:0007669"/>
    <property type="project" value="UniProtKB-EC"/>
</dbReference>
<dbReference type="CDD" id="cd00609">
    <property type="entry name" value="AAT_like"/>
    <property type="match status" value="1"/>
</dbReference>
<dbReference type="InterPro" id="IPR000796">
    <property type="entry name" value="Asp_trans"/>
</dbReference>
<evidence type="ECO:0000256" key="8">
    <source>
        <dbReference type="RuleBase" id="RU000480"/>
    </source>
</evidence>
<dbReference type="InterPro" id="IPR004839">
    <property type="entry name" value="Aminotransferase_I/II_large"/>
</dbReference>
<evidence type="ECO:0000256" key="6">
    <source>
        <dbReference type="ARBA" id="ARBA00022898"/>
    </source>
</evidence>
<dbReference type="InterPro" id="IPR004838">
    <property type="entry name" value="NHTrfase_class1_PyrdxlP-BS"/>
</dbReference>
<dbReference type="GO" id="GO:0006533">
    <property type="term" value="P:L-aspartate catabolic process"/>
    <property type="evidence" value="ECO:0007669"/>
    <property type="project" value="TreeGrafter"/>
</dbReference>
<dbReference type="InterPro" id="IPR015422">
    <property type="entry name" value="PyrdxlP-dep_Trfase_small"/>
</dbReference>
<dbReference type="PRINTS" id="PR00799">
    <property type="entry name" value="TRANSAMINASE"/>
</dbReference>
<dbReference type="Pfam" id="PF00155">
    <property type="entry name" value="Aminotran_1_2"/>
    <property type="match status" value="1"/>
</dbReference>
<keyword evidence="11" id="KW-1185">Reference proteome</keyword>
<evidence type="ECO:0000256" key="3">
    <source>
        <dbReference type="ARBA" id="ARBA00011738"/>
    </source>
</evidence>
<evidence type="ECO:0000259" key="9">
    <source>
        <dbReference type="Pfam" id="PF00155"/>
    </source>
</evidence>
<dbReference type="InterPro" id="IPR015421">
    <property type="entry name" value="PyrdxlP-dep_Trfase_major"/>
</dbReference>
<keyword evidence="4 8" id="KW-0032">Aminotransferase</keyword>